<dbReference type="RefSeq" id="WP_203656314.1">
    <property type="nucleotide sequence ID" value="NZ_BAAAZM010000004.1"/>
</dbReference>
<evidence type="ECO:0000256" key="1">
    <source>
        <dbReference type="ARBA" id="ARBA00023002"/>
    </source>
</evidence>
<evidence type="ECO:0000259" key="4">
    <source>
        <dbReference type="Pfam" id="PF08125"/>
    </source>
</evidence>
<feature type="domain" description="Mannitol dehydrogenase N-terminal" evidence="3">
    <location>
        <begin position="6"/>
        <end position="249"/>
    </location>
</feature>
<dbReference type="Proteomes" id="UP000612808">
    <property type="component" value="Unassembled WGS sequence"/>
</dbReference>
<accession>A0A8J3J2H5</accession>
<dbReference type="AlphaFoldDB" id="A0A8J3J2H5"/>
<dbReference type="Gene3D" id="3.40.50.720">
    <property type="entry name" value="NAD(P)-binding Rossmann-like Domain"/>
    <property type="match status" value="1"/>
</dbReference>
<dbReference type="GO" id="GO:0008926">
    <property type="term" value="F:mannitol-1-phosphate 5-dehydrogenase activity"/>
    <property type="evidence" value="ECO:0007669"/>
    <property type="project" value="UniProtKB-EC"/>
</dbReference>
<dbReference type="InterPro" id="IPR013118">
    <property type="entry name" value="Mannitol_DH_C"/>
</dbReference>
<organism evidence="5 6">
    <name type="scientific">Actinocatenispora rupis</name>
    <dbReference type="NCBI Taxonomy" id="519421"/>
    <lineage>
        <taxon>Bacteria</taxon>
        <taxon>Bacillati</taxon>
        <taxon>Actinomycetota</taxon>
        <taxon>Actinomycetes</taxon>
        <taxon>Micromonosporales</taxon>
        <taxon>Micromonosporaceae</taxon>
        <taxon>Actinocatenispora</taxon>
    </lineage>
</organism>
<dbReference type="InterPro" id="IPR013131">
    <property type="entry name" value="Mannitol_DH_N"/>
</dbReference>
<dbReference type="SUPFAM" id="SSF48179">
    <property type="entry name" value="6-phosphogluconate dehydrogenase C-terminal domain-like"/>
    <property type="match status" value="1"/>
</dbReference>
<protein>
    <submittedName>
        <fullName evidence="5">Mannitol dehydrogenase</fullName>
    </submittedName>
</protein>
<dbReference type="InterPro" id="IPR000669">
    <property type="entry name" value="Mannitol_DH"/>
</dbReference>
<proteinExistence type="predicted"/>
<dbReference type="EMBL" id="BOMB01000010">
    <property type="protein sequence ID" value="GID10787.1"/>
    <property type="molecule type" value="Genomic_DNA"/>
</dbReference>
<dbReference type="SUPFAM" id="SSF51735">
    <property type="entry name" value="NAD(P)-binding Rossmann-fold domains"/>
    <property type="match status" value="1"/>
</dbReference>
<sequence>MAQPHRIVHLGLGAFARAHVFDHTADAGGWAVTGVAPRSRDVVAALARQHHTYTILVRGADGDRAVPRTLVDTAYCAADDPAPVLAALADPAATVVTTTITEKGYRIDPHTRRLADPLPADLAADLTGTGPFRTAVGLLVAGLRDRYRRHGAPVTLVSCDNLADNGHVLRAAVDGLAERTGDTAFADWVHAAVRCPRTVVDRITPATTDGDRRRVAALTGHRDDAAVVTEPYRQWVIEDDFAAARPDWATAGALLVPDTRPYERAKLRLLNAAHTLLAYLGRRVGARTVADAVGHDGLASLLDRFLRTEAVPALPPSTVDAEGFVAGMLVRFANPAIDHRLDQIAVDGTAKLAERVLPTLRALTGRAAVAPLIVAGWCADVVETVEAGRRPTDPRAADLVTAATGAAPVRAVLDVLDPALGDDLRAPVLAAAEALRAGVPPTALP</sequence>
<reference evidence="5" key="1">
    <citation type="submission" date="2021-01" db="EMBL/GenBank/DDBJ databases">
        <title>Whole genome shotgun sequence of Actinocatenispora rupis NBRC 107355.</title>
        <authorList>
            <person name="Komaki H."/>
            <person name="Tamura T."/>
        </authorList>
    </citation>
    <scope>NUCLEOTIDE SEQUENCE</scope>
    <source>
        <strain evidence="5">NBRC 107355</strain>
    </source>
</reference>
<dbReference type="InterPro" id="IPR008927">
    <property type="entry name" value="6-PGluconate_DH-like_C_sf"/>
</dbReference>
<keyword evidence="6" id="KW-1185">Reference proteome</keyword>
<dbReference type="InterPro" id="IPR036291">
    <property type="entry name" value="NAD(P)-bd_dom_sf"/>
</dbReference>
<keyword evidence="1" id="KW-0560">Oxidoreductase</keyword>
<evidence type="ECO:0000256" key="2">
    <source>
        <dbReference type="ARBA" id="ARBA00048615"/>
    </source>
</evidence>
<dbReference type="InterPro" id="IPR013328">
    <property type="entry name" value="6PGD_dom2"/>
</dbReference>
<dbReference type="Pfam" id="PF08125">
    <property type="entry name" value="Mannitol_dh_C"/>
    <property type="match status" value="1"/>
</dbReference>
<feature type="domain" description="Mannitol dehydrogenase C-terminal" evidence="4">
    <location>
        <begin position="259"/>
        <end position="404"/>
    </location>
</feature>
<dbReference type="Pfam" id="PF01232">
    <property type="entry name" value="Mannitol_dh"/>
    <property type="match status" value="1"/>
</dbReference>
<dbReference type="InterPro" id="IPR050988">
    <property type="entry name" value="Mannitol_DH/Oxidoreductase"/>
</dbReference>
<dbReference type="PRINTS" id="PR00084">
    <property type="entry name" value="MTLDHDRGNASE"/>
</dbReference>
<evidence type="ECO:0000313" key="5">
    <source>
        <dbReference type="EMBL" id="GID10787.1"/>
    </source>
</evidence>
<evidence type="ECO:0000259" key="3">
    <source>
        <dbReference type="Pfam" id="PF01232"/>
    </source>
</evidence>
<comment type="caution">
    <text evidence="5">The sequence shown here is derived from an EMBL/GenBank/DDBJ whole genome shotgun (WGS) entry which is preliminary data.</text>
</comment>
<dbReference type="Gene3D" id="1.10.1040.10">
    <property type="entry name" value="N-(1-d-carboxylethyl)-l-norvaline Dehydrogenase, domain 2"/>
    <property type="match status" value="1"/>
</dbReference>
<name>A0A8J3J2H5_9ACTN</name>
<dbReference type="PANTHER" id="PTHR43362:SF1">
    <property type="entry name" value="MANNITOL DEHYDROGENASE 2-RELATED"/>
    <property type="match status" value="1"/>
</dbReference>
<evidence type="ECO:0000313" key="6">
    <source>
        <dbReference type="Proteomes" id="UP000612808"/>
    </source>
</evidence>
<dbReference type="PANTHER" id="PTHR43362">
    <property type="entry name" value="MANNITOL DEHYDROGENASE DSF1-RELATED"/>
    <property type="match status" value="1"/>
</dbReference>
<gene>
    <name evidence="5" type="primary">uxuB</name>
    <name evidence="5" type="ORF">Aru02nite_16760</name>
</gene>
<comment type="catalytic activity">
    <reaction evidence="2">
        <text>D-mannitol 1-phosphate + NAD(+) = beta-D-fructose 6-phosphate + NADH + H(+)</text>
        <dbReference type="Rhea" id="RHEA:19661"/>
        <dbReference type="ChEBI" id="CHEBI:15378"/>
        <dbReference type="ChEBI" id="CHEBI:57540"/>
        <dbReference type="ChEBI" id="CHEBI:57634"/>
        <dbReference type="ChEBI" id="CHEBI:57945"/>
        <dbReference type="ChEBI" id="CHEBI:61381"/>
        <dbReference type="EC" id="1.1.1.17"/>
    </reaction>
</comment>